<dbReference type="RefSeq" id="WP_115146275.1">
    <property type="nucleotide sequence ID" value="NZ_QRAV01000002.1"/>
</dbReference>
<organism evidence="2 3">
    <name type="scientific">Pseudomonas jessenii</name>
    <dbReference type="NCBI Taxonomy" id="77298"/>
    <lineage>
        <taxon>Bacteria</taxon>
        <taxon>Pseudomonadati</taxon>
        <taxon>Pseudomonadota</taxon>
        <taxon>Gammaproteobacteria</taxon>
        <taxon>Pseudomonadales</taxon>
        <taxon>Pseudomonadaceae</taxon>
        <taxon>Pseudomonas</taxon>
    </lineage>
</organism>
<keyword evidence="1" id="KW-1133">Transmembrane helix</keyword>
<accession>A0A370SWQ5</accession>
<dbReference type="AlphaFoldDB" id="A0A370SWQ5"/>
<evidence type="ECO:0000313" key="3">
    <source>
        <dbReference type="Proteomes" id="UP000255365"/>
    </source>
</evidence>
<comment type="caution">
    <text evidence="2">The sequence shown here is derived from an EMBL/GenBank/DDBJ whole genome shotgun (WGS) entry which is preliminary data.</text>
</comment>
<dbReference type="Proteomes" id="UP000255365">
    <property type="component" value="Unassembled WGS sequence"/>
</dbReference>
<evidence type="ECO:0000256" key="1">
    <source>
        <dbReference type="SAM" id="Phobius"/>
    </source>
</evidence>
<proteinExistence type="predicted"/>
<keyword evidence="1" id="KW-0472">Membrane</keyword>
<reference evidence="2 3" key="1">
    <citation type="submission" date="2018-07" db="EMBL/GenBank/DDBJ databases">
        <title>Genome sequencing of rice bacterial endophytes.</title>
        <authorList>
            <person name="Venturi V."/>
        </authorList>
    </citation>
    <scope>NUCLEOTIDE SEQUENCE [LARGE SCALE GENOMIC DNA]</scope>
    <source>
        <strain evidence="2 3">E2333</strain>
    </source>
</reference>
<evidence type="ECO:0000313" key="2">
    <source>
        <dbReference type="EMBL" id="RDL24165.1"/>
    </source>
</evidence>
<dbReference type="EMBL" id="QRAV01000002">
    <property type="protein sequence ID" value="RDL24165.1"/>
    <property type="molecule type" value="Genomic_DNA"/>
</dbReference>
<protein>
    <submittedName>
        <fullName evidence="2">Uncharacterized protein</fullName>
    </submittedName>
</protein>
<feature type="transmembrane region" description="Helical" evidence="1">
    <location>
        <begin position="40"/>
        <end position="59"/>
    </location>
</feature>
<feature type="transmembrane region" description="Helical" evidence="1">
    <location>
        <begin position="16"/>
        <end position="34"/>
    </location>
</feature>
<sequence length="63" mass="6627">MTDEIKAPKLAALKEALPDIIGILGLGLLTRGLWAWMGEPLALTVCGALLITLSVASIVRGDR</sequence>
<keyword evidence="1" id="KW-0812">Transmembrane</keyword>
<gene>
    <name evidence="2" type="ORF">DEU51_102423</name>
</gene>
<name>A0A370SWQ5_PSEJE</name>